<dbReference type="Proteomes" id="UP001218218">
    <property type="component" value="Unassembled WGS sequence"/>
</dbReference>
<proteinExistence type="predicted"/>
<evidence type="ECO:0000313" key="3">
    <source>
        <dbReference type="Proteomes" id="UP001218218"/>
    </source>
</evidence>
<feature type="region of interest" description="Disordered" evidence="1">
    <location>
        <begin position="224"/>
        <end position="243"/>
    </location>
</feature>
<sequence>MSSQGERLSGMTTTNGSKSLDIYCAQDFALVGLSLGSTMSANMDVSCEDAWPLKRSALMDGVRASDNANAMPKRINADEDHHPHEVEIGNSLPSLGPSPADHCSYARHAASAGRPQYLDNCDAPLARVRPPVIRYHRRGSRVYQADVNVRVRVCNSCTTIMLPIATAIPTTLCGRRTFFPAGIPPQRQDRKPDYKSTTRGRGSPLNTYYLIDFGLSRRYGPANGPPWEGIPGGDKSPPEHTRRAACDSFPTDIYFLGNLIHRHFLDATILR</sequence>
<gene>
    <name evidence="2" type="ORF">DFH08DRAFT_270587</name>
</gene>
<evidence type="ECO:0000313" key="2">
    <source>
        <dbReference type="EMBL" id="KAJ7364288.1"/>
    </source>
</evidence>
<organism evidence="2 3">
    <name type="scientific">Mycena albidolilacea</name>
    <dbReference type="NCBI Taxonomy" id="1033008"/>
    <lineage>
        <taxon>Eukaryota</taxon>
        <taxon>Fungi</taxon>
        <taxon>Dikarya</taxon>
        <taxon>Basidiomycota</taxon>
        <taxon>Agaricomycotina</taxon>
        <taxon>Agaricomycetes</taxon>
        <taxon>Agaricomycetidae</taxon>
        <taxon>Agaricales</taxon>
        <taxon>Marasmiineae</taxon>
        <taxon>Mycenaceae</taxon>
        <taxon>Mycena</taxon>
    </lineage>
</organism>
<feature type="region of interest" description="Disordered" evidence="1">
    <location>
        <begin position="182"/>
        <end position="201"/>
    </location>
</feature>
<comment type="caution">
    <text evidence="2">The sequence shown here is derived from an EMBL/GenBank/DDBJ whole genome shotgun (WGS) entry which is preliminary data.</text>
</comment>
<dbReference type="EMBL" id="JARIHO010000003">
    <property type="protein sequence ID" value="KAJ7364288.1"/>
    <property type="molecule type" value="Genomic_DNA"/>
</dbReference>
<keyword evidence="3" id="KW-1185">Reference proteome</keyword>
<evidence type="ECO:0000256" key="1">
    <source>
        <dbReference type="SAM" id="MobiDB-lite"/>
    </source>
</evidence>
<name>A0AAD7APB0_9AGAR</name>
<dbReference type="AlphaFoldDB" id="A0AAD7APB0"/>
<protein>
    <submittedName>
        <fullName evidence="2">Uncharacterized protein</fullName>
    </submittedName>
</protein>
<accession>A0AAD7APB0</accession>
<feature type="compositionally biased region" description="Basic and acidic residues" evidence="1">
    <location>
        <begin position="187"/>
        <end position="196"/>
    </location>
</feature>
<reference evidence="2" key="1">
    <citation type="submission" date="2023-03" db="EMBL/GenBank/DDBJ databases">
        <title>Massive genome expansion in bonnet fungi (Mycena s.s.) driven by repeated elements and novel gene families across ecological guilds.</title>
        <authorList>
            <consortium name="Lawrence Berkeley National Laboratory"/>
            <person name="Harder C.B."/>
            <person name="Miyauchi S."/>
            <person name="Viragh M."/>
            <person name="Kuo A."/>
            <person name="Thoen E."/>
            <person name="Andreopoulos B."/>
            <person name="Lu D."/>
            <person name="Skrede I."/>
            <person name="Drula E."/>
            <person name="Henrissat B."/>
            <person name="Morin E."/>
            <person name="Kohler A."/>
            <person name="Barry K."/>
            <person name="LaButti K."/>
            <person name="Morin E."/>
            <person name="Salamov A."/>
            <person name="Lipzen A."/>
            <person name="Mereny Z."/>
            <person name="Hegedus B."/>
            <person name="Baldrian P."/>
            <person name="Stursova M."/>
            <person name="Weitz H."/>
            <person name="Taylor A."/>
            <person name="Grigoriev I.V."/>
            <person name="Nagy L.G."/>
            <person name="Martin F."/>
            <person name="Kauserud H."/>
        </authorList>
    </citation>
    <scope>NUCLEOTIDE SEQUENCE</scope>
    <source>
        <strain evidence="2">CBHHK002</strain>
    </source>
</reference>